<dbReference type="PROSITE" id="PS50995">
    <property type="entry name" value="HTH_MARR_2"/>
    <property type="match status" value="1"/>
</dbReference>
<gene>
    <name evidence="5" type="ORF">ARMA_1437</name>
</gene>
<dbReference type="FunCoup" id="A0A0M9UCJ1">
    <property type="interactions" value="8"/>
</dbReference>
<dbReference type="GO" id="GO:0003677">
    <property type="term" value="F:DNA binding"/>
    <property type="evidence" value="ECO:0007669"/>
    <property type="project" value="UniProtKB-KW"/>
</dbReference>
<dbReference type="Gene3D" id="1.10.10.10">
    <property type="entry name" value="Winged helix-like DNA-binding domain superfamily/Winged helix DNA-binding domain"/>
    <property type="match status" value="1"/>
</dbReference>
<protein>
    <recommendedName>
        <fullName evidence="4">HTH marR-type domain-containing protein</fullName>
    </recommendedName>
</protein>
<dbReference type="InterPro" id="IPR023187">
    <property type="entry name" value="Tscrpt_reg_MarR-type_CS"/>
</dbReference>
<evidence type="ECO:0000313" key="5">
    <source>
        <dbReference type="EMBL" id="GAP63014.1"/>
    </source>
</evidence>
<dbReference type="CDD" id="cd00090">
    <property type="entry name" value="HTH_ARSR"/>
    <property type="match status" value="1"/>
</dbReference>
<dbReference type="RefSeq" id="WP_054492888.1">
    <property type="nucleotide sequence ID" value="NZ_BBZA01000106.1"/>
</dbReference>
<dbReference type="PANTHER" id="PTHR33164">
    <property type="entry name" value="TRANSCRIPTIONAL REGULATOR, MARR FAMILY"/>
    <property type="match status" value="1"/>
</dbReference>
<proteinExistence type="predicted"/>
<dbReference type="Pfam" id="PF12802">
    <property type="entry name" value="MarR_2"/>
    <property type="match status" value="1"/>
</dbReference>
<reference evidence="5 6" key="1">
    <citation type="journal article" date="2015" name="Genome Announc.">
        <title>Draft Genome Sequence of a Heterotrophic Facultative Anaerobic Thermophilic Bacterium, Ardenticatena maritima Strain 110ST.</title>
        <authorList>
            <person name="Kawaichi S."/>
            <person name="Yoshida T."/>
            <person name="Sako Y."/>
            <person name="Nakamura R."/>
        </authorList>
    </citation>
    <scope>NUCLEOTIDE SEQUENCE [LARGE SCALE GENOMIC DNA]</scope>
    <source>
        <strain evidence="5 6">110S</strain>
    </source>
</reference>
<keyword evidence="3" id="KW-0804">Transcription</keyword>
<dbReference type="SMART" id="SM00347">
    <property type="entry name" value="HTH_MARR"/>
    <property type="match status" value="1"/>
</dbReference>
<dbReference type="PANTHER" id="PTHR33164:SF57">
    <property type="entry name" value="MARR-FAMILY TRANSCRIPTIONAL REGULATOR"/>
    <property type="match status" value="1"/>
</dbReference>
<dbReference type="GO" id="GO:0006950">
    <property type="term" value="P:response to stress"/>
    <property type="evidence" value="ECO:0007669"/>
    <property type="project" value="TreeGrafter"/>
</dbReference>
<dbReference type="PRINTS" id="PR00598">
    <property type="entry name" value="HTHMARR"/>
</dbReference>
<name>A0A0M9UCJ1_9CHLR</name>
<comment type="caution">
    <text evidence="5">The sequence shown here is derived from an EMBL/GenBank/DDBJ whole genome shotgun (WGS) entry which is preliminary data.</text>
</comment>
<dbReference type="EMBL" id="BBZA01000106">
    <property type="protein sequence ID" value="GAP63014.1"/>
    <property type="molecule type" value="Genomic_DNA"/>
</dbReference>
<evidence type="ECO:0000259" key="4">
    <source>
        <dbReference type="PROSITE" id="PS50995"/>
    </source>
</evidence>
<dbReference type="InParanoid" id="A0A0M9UCJ1"/>
<organism evidence="5 6">
    <name type="scientific">Ardenticatena maritima</name>
    <dbReference type="NCBI Taxonomy" id="872965"/>
    <lineage>
        <taxon>Bacteria</taxon>
        <taxon>Bacillati</taxon>
        <taxon>Chloroflexota</taxon>
        <taxon>Ardenticatenia</taxon>
        <taxon>Ardenticatenales</taxon>
        <taxon>Ardenticatenaceae</taxon>
        <taxon>Ardenticatena</taxon>
    </lineage>
</organism>
<dbReference type="Proteomes" id="UP000037784">
    <property type="component" value="Unassembled WGS sequence"/>
</dbReference>
<feature type="domain" description="HTH marR-type" evidence="4">
    <location>
        <begin position="14"/>
        <end position="148"/>
    </location>
</feature>
<evidence type="ECO:0000256" key="2">
    <source>
        <dbReference type="ARBA" id="ARBA00023125"/>
    </source>
</evidence>
<evidence type="ECO:0000256" key="1">
    <source>
        <dbReference type="ARBA" id="ARBA00023015"/>
    </source>
</evidence>
<sequence>MSANNFLPHDEPSAEELAAHLINIVPPIMHAVSIEMRREATVGFQMAHYRLLRLIAQAPRTVSELAASQSVSVPTMSRSVSVLVERGLVRRVEDPHDRRRTLLEITDEGEALFERLRRQLQQRLAEQLETLTPQERRLALAGLEVLEKALLLSTENKSPTTATKEA</sequence>
<dbReference type="SUPFAM" id="SSF46785">
    <property type="entry name" value="Winged helix' DNA-binding domain"/>
    <property type="match status" value="1"/>
</dbReference>
<reference evidence="6" key="2">
    <citation type="submission" date="2015-08" db="EMBL/GenBank/DDBJ databases">
        <title>Draft Genome Sequence of a Heterotrophic Facultative Anaerobic Bacterium Ardenticatena maritima Strain 110S.</title>
        <authorList>
            <person name="Kawaichi S."/>
            <person name="Yoshida T."/>
            <person name="Sako Y."/>
            <person name="Nakamura R."/>
        </authorList>
    </citation>
    <scope>NUCLEOTIDE SEQUENCE [LARGE SCALE GENOMIC DNA]</scope>
    <source>
        <strain evidence="6">110S</strain>
    </source>
</reference>
<dbReference type="InterPro" id="IPR039422">
    <property type="entry name" value="MarR/SlyA-like"/>
</dbReference>
<dbReference type="AlphaFoldDB" id="A0A0M9UCJ1"/>
<dbReference type="InterPro" id="IPR036388">
    <property type="entry name" value="WH-like_DNA-bd_sf"/>
</dbReference>
<keyword evidence="2" id="KW-0238">DNA-binding</keyword>
<accession>A0A0M9UCJ1</accession>
<dbReference type="OrthoDB" id="3215377at2"/>
<dbReference type="GO" id="GO:0003700">
    <property type="term" value="F:DNA-binding transcription factor activity"/>
    <property type="evidence" value="ECO:0007669"/>
    <property type="project" value="InterPro"/>
</dbReference>
<dbReference type="PROSITE" id="PS01117">
    <property type="entry name" value="HTH_MARR_1"/>
    <property type="match status" value="1"/>
</dbReference>
<dbReference type="InterPro" id="IPR011991">
    <property type="entry name" value="ArsR-like_HTH"/>
</dbReference>
<evidence type="ECO:0000256" key="3">
    <source>
        <dbReference type="ARBA" id="ARBA00023163"/>
    </source>
</evidence>
<dbReference type="InterPro" id="IPR000835">
    <property type="entry name" value="HTH_MarR-typ"/>
</dbReference>
<dbReference type="InterPro" id="IPR036390">
    <property type="entry name" value="WH_DNA-bd_sf"/>
</dbReference>
<evidence type="ECO:0000313" key="6">
    <source>
        <dbReference type="Proteomes" id="UP000037784"/>
    </source>
</evidence>
<keyword evidence="6" id="KW-1185">Reference proteome</keyword>
<keyword evidence="1" id="KW-0805">Transcription regulation</keyword>